<comment type="caution">
    <text evidence="2">The sequence shown here is derived from an EMBL/GenBank/DDBJ whole genome shotgun (WGS) entry which is preliminary data.</text>
</comment>
<feature type="region of interest" description="Disordered" evidence="1">
    <location>
        <begin position="31"/>
        <end position="54"/>
    </location>
</feature>
<proteinExistence type="predicted"/>
<reference evidence="2 3" key="1">
    <citation type="submission" date="2019-11" db="EMBL/GenBank/DDBJ databases">
        <title>Draft genome sequences of five Paenibacillus species of dairy origin.</title>
        <authorList>
            <person name="Olajide A.M."/>
            <person name="Chen S."/>
            <person name="Lapointe G."/>
        </authorList>
    </citation>
    <scope>NUCLEOTIDE SEQUENCE [LARGE SCALE GENOMIC DNA]</scope>
    <source>
        <strain evidence="2 3">12CR55</strain>
    </source>
</reference>
<dbReference type="PROSITE" id="PS51257">
    <property type="entry name" value="PROKAR_LIPOPROTEIN"/>
    <property type="match status" value="1"/>
</dbReference>
<dbReference type="Proteomes" id="UP000447876">
    <property type="component" value="Unassembled WGS sequence"/>
</dbReference>
<evidence type="ECO:0000256" key="1">
    <source>
        <dbReference type="SAM" id="MobiDB-lite"/>
    </source>
</evidence>
<dbReference type="AlphaFoldDB" id="A0A7X2Z412"/>
<evidence type="ECO:0000313" key="2">
    <source>
        <dbReference type="EMBL" id="MUG46354.1"/>
    </source>
</evidence>
<protein>
    <submittedName>
        <fullName evidence="2">Uncharacterized protein</fullName>
    </submittedName>
</protein>
<dbReference type="RefSeq" id="WP_155611757.1">
    <property type="nucleotide sequence ID" value="NZ_WNZW01000006.1"/>
</dbReference>
<gene>
    <name evidence="2" type="ORF">GNP95_15295</name>
</gene>
<sequence length="223" mass="24101">MRTMRFVLLVACVIAIFLLIAGCKNTKELNSEPGVPQPAAFEQRPEPVSAGADAGNEADAAGYLEAEAGEPGETENDQDTTSNPEADGSAGQLYGLVFEAMMPIDEALNEDLKYIAIDFSVLTQLTEEDKQYIEEYISSRFAAPVRDATFEQLKESEGDDFTVNGMVLSGVLLQIDKVEISEHGAVIEGMKYRSGNGAVGIAIQLELKDGAWKVIEATNTWIS</sequence>
<accession>A0A7X2Z412</accession>
<organism evidence="2 3">
    <name type="scientific">Paenibacillus woosongensis</name>
    <dbReference type="NCBI Taxonomy" id="307580"/>
    <lineage>
        <taxon>Bacteria</taxon>
        <taxon>Bacillati</taxon>
        <taxon>Bacillota</taxon>
        <taxon>Bacilli</taxon>
        <taxon>Bacillales</taxon>
        <taxon>Paenibacillaceae</taxon>
        <taxon>Paenibacillus</taxon>
    </lineage>
</organism>
<name>A0A7X2Z412_9BACL</name>
<evidence type="ECO:0000313" key="3">
    <source>
        <dbReference type="Proteomes" id="UP000447876"/>
    </source>
</evidence>
<dbReference type="EMBL" id="WNZW01000006">
    <property type="protein sequence ID" value="MUG46354.1"/>
    <property type="molecule type" value="Genomic_DNA"/>
</dbReference>
<dbReference type="OrthoDB" id="2085435at2"/>